<dbReference type="GO" id="GO:0051539">
    <property type="term" value="F:4 iron, 4 sulfur cluster binding"/>
    <property type="evidence" value="ECO:0007669"/>
    <property type="project" value="UniProtKB-KW"/>
</dbReference>
<feature type="domain" description="Radical SAM core" evidence="7">
    <location>
        <begin position="12"/>
        <end position="249"/>
    </location>
</feature>
<dbReference type="PROSITE" id="PS51918">
    <property type="entry name" value="RADICAL_SAM"/>
    <property type="match status" value="1"/>
</dbReference>
<evidence type="ECO:0000256" key="2">
    <source>
        <dbReference type="ARBA" id="ARBA00022485"/>
    </source>
</evidence>
<name>A0A3D5QB16_FLESI</name>
<evidence type="ECO:0000256" key="5">
    <source>
        <dbReference type="ARBA" id="ARBA00023004"/>
    </source>
</evidence>
<keyword evidence="2" id="KW-0004">4Fe-4S</keyword>
<dbReference type="InterPro" id="IPR058240">
    <property type="entry name" value="rSAM_sf"/>
</dbReference>
<dbReference type="InterPro" id="IPR039661">
    <property type="entry name" value="ELP3"/>
</dbReference>
<proteinExistence type="predicted"/>
<dbReference type="NCBIfam" id="TIGR01212">
    <property type="entry name" value="TIGR01212 family radical SAM protein"/>
    <property type="match status" value="1"/>
</dbReference>
<dbReference type="SFLD" id="SFLDS00029">
    <property type="entry name" value="Radical_SAM"/>
    <property type="match status" value="1"/>
</dbReference>
<dbReference type="InterPro" id="IPR006638">
    <property type="entry name" value="Elp3/MiaA/NifB-like_rSAM"/>
</dbReference>
<dbReference type="SFLD" id="SFLDG01091">
    <property type="entry name" value="uncharacterized_CHP01210-like"/>
    <property type="match status" value="1"/>
</dbReference>
<evidence type="ECO:0000256" key="4">
    <source>
        <dbReference type="ARBA" id="ARBA00022723"/>
    </source>
</evidence>
<keyword evidence="5" id="KW-0408">Iron</keyword>
<dbReference type="SFLD" id="SFLDG01086">
    <property type="entry name" value="elongater_protein-like"/>
    <property type="match status" value="1"/>
</dbReference>
<reference evidence="8 9" key="1">
    <citation type="journal article" date="2018" name="Nat. Biotechnol.">
        <title>A standardized bacterial taxonomy based on genome phylogeny substantially revises the tree of life.</title>
        <authorList>
            <person name="Parks D.H."/>
            <person name="Chuvochina M."/>
            <person name="Waite D.W."/>
            <person name="Rinke C."/>
            <person name="Skarshewski A."/>
            <person name="Chaumeil P.A."/>
            <person name="Hugenholtz P."/>
        </authorList>
    </citation>
    <scope>NUCLEOTIDE SEQUENCE [LARGE SCALE GENOMIC DNA]</scope>
    <source>
        <strain evidence="8">UBA8672</strain>
    </source>
</reference>
<dbReference type="AlphaFoldDB" id="A0A3D5QB16"/>
<dbReference type="EMBL" id="DPPF01000085">
    <property type="protein sequence ID" value="HCW92850.1"/>
    <property type="molecule type" value="Genomic_DNA"/>
</dbReference>
<dbReference type="Pfam" id="PF16199">
    <property type="entry name" value="Radical_SAM_C"/>
    <property type="match status" value="1"/>
</dbReference>
<dbReference type="InterPro" id="IPR023404">
    <property type="entry name" value="rSAM_horseshoe"/>
</dbReference>
<evidence type="ECO:0000256" key="1">
    <source>
        <dbReference type="ARBA" id="ARBA00001966"/>
    </source>
</evidence>
<sequence length="297" mass="33729">MYYSLNKHLKEKYGEKVWKVPVDAGFSCPNKTGNSGGEGCIYCDTASFTHVERGEIADQVKKRIEKLRRRKINKFIIYFQSGTNTYGDIQTVKSRINSSLIDEDVVGIHIGTRPDCVDENILDYLSELNEKYDVTIEYGLQSAKNSTLKFINRGHSAEEFARACKRTKAKGISVCAHIILGLPGESRRDMIETADFVAGIGIDSIKFHHLQVLKNTKLAELYIEKKFNLLSQEEYIDILSQFIARLQPDVVISRLIGDSPEELLIAPEWPSSKSDFINKLNKFMEKNNLYQGKLYTG</sequence>
<dbReference type="SUPFAM" id="SSF102114">
    <property type="entry name" value="Radical SAM enzymes"/>
    <property type="match status" value="1"/>
</dbReference>
<dbReference type="PANTHER" id="PTHR11135:SF1">
    <property type="entry name" value="PROTEIN YHCC"/>
    <property type="match status" value="1"/>
</dbReference>
<evidence type="ECO:0000256" key="6">
    <source>
        <dbReference type="ARBA" id="ARBA00023014"/>
    </source>
</evidence>
<evidence type="ECO:0000313" key="8">
    <source>
        <dbReference type="EMBL" id="HCW92850.1"/>
    </source>
</evidence>
<evidence type="ECO:0000259" key="7">
    <source>
        <dbReference type="PROSITE" id="PS51918"/>
    </source>
</evidence>
<keyword evidence="6" id="KW-0411">Iron-sulfur</keyword>
<dbReference type="Proteomes" id="UP000262325">
    <property type="component" value="Unassembled WGS sequence"/>
</dbReference>
<dbReference type="InterPro" id="IPR007197">
    <property type="entry name" value="rSAM"/>
</dbReference>
<dbReference type="InterPro" id="IPR005911">
    <property type="entry name" value="YhcC-like"/>
</dbReference>
<keyword evidence="4" id="KW-0479">Metal-binding</keyword>
<dbReference type="Pfam" id="PF04055">
    <property type="entry name" value="Radical_SAM"/>
    <property type="match status" value="1"/>
</dbReference>
<comment type="cofactor">
    <cofactor evidence="1">
        <name>[4Fe-4S] cluster</name>
        <dbReference type="ChEBI" id="CHEBI:49883"/>
    </cofactor>
</comment>
<dbReference type="InterPro" id="IPR032432">
    <property type="entry name" value="Radical_SAM_C"/>
</dbReference>
<dbReference type="SMART" id="SM00729">
    <property type="entry name" value="Elp3"/>
    <property type="match status" value="1"/>
</dbReference>
<evidence type="ECO:0000256" key="3">
    <source>
        <dbReference type="ARBA" id="ARBA00022691"/>
    </source>
</evidence>
<dbReference type="GO" id="GO:0046872">
    <property type="term" value="F:metal ion binding"/>
    <property type="evidence" value="ECO:0007669"/>
    <property type="project" value="UniProtKB-KW"/>
</dbReference>
<comment type="caution">
    <text evidence="8">The sequence shown here is derived from an EMBL/GenBank/DDBJ whole genome shotgun (WGS) entry which is preliminary data.</text>
</comment>
<keyword evidence="3" id="KW-0949">S-adenosyl-L-methionine</keyword>
<accession>A0A3D5QB16</accession>
<dbReference type="CDD" id="cd01335">
    <property type="entry name" value="Radical_SAM"/>
    <property type="match status" value="1"/>
</dbReference>
<protein>
    <submittedName>
        <fullName evidence="8">TIGR01212 family radical SAM protein</fullName>
    </submittedName>
</protein>
<organism evidence="8 9">
    <name type="scientific">Flexistipes sinusarabici</name>
    <dbReference type="NCBI Taxonomy" id="2352"/>
    <lineage>
        <taxon>Bacteria</taxon>
        <taxon>Pseudomonadati</taxon>
        <taxon>Deferribacterota</taxon>
        <taxon>Deferribacteres</taxon>
        <taxon>Deferribacterales</taxon>
        <taxon>Flexistipitaceae</taxon>
        <taxon>Flexistipes</taxon>
    </lineage>
</organism>
<dbReference type="GO" id="GO:0003824">
    <property type="term" value="F:catalytic activity"/>
    <property type="evidence" value="ECO:0007669"/>
    <property type="project" value="InterPro"/>
</dbReference>
<dbReference type="PANTHER" id="PTHR11135">
    <property type="entry name" value="HISTONE ACETYLTRANSFERASE-RELATED"/>
    <property type="match status" value="1"/>
</dbReference>
<evidence type="ECO:0000313" key="9">
    <source>
        <dbReference type="Proteomes" id="UP000262325"/>
    </source>
</evidence>
<gene>
    <name evidence="8" type="ORF">DHM44_04135</name>
</gene>
<dbReference type="Gene3D" id="3.80.30.20">
    <property type="entry name" value="tm_1862 like domain"/>
    <property type="match status" value="1"/>
</dbReference>